<evidence type="ECO:0000256" key="3">
    <source>
        <dbReference type="ARBA" id="ARBA00022989"/>
    </source>
</evidence>
<evidence type="ECO:0000256" key="2">
    <source>
        <dbReference type="ARBA" id="ARBA00022692"/>
    </source>
</evidence>
<dbReference type="PANTHER" id="PTHR33048:SF146">
    <property type="entry name" value="INTEGRAL MEMBRANE PROTEIN"/>
    <property type="match status" value="1"/>
</dbReference>
<feature type="transmembrane region" description="Helical" evidence="7">
    <location>
        <begin position="218"/>
        <end position="236"/>
    </location>
</feature>
<evidence type="ECO:0000256" key="6">
    <source>
        <dbReference type="SAM" id="MobiDB-lite"/>
    </source>
</evidence>
<evidence type="ECO:0000313" key="9">
    <source>
        <dbReference type="EMBL" id="KAK3290970.1"/>
    </source>
</evidence>
<dbReference type="Proteomes" id="UP001278766">
    <property type="component" value="Unassembled WGS sequence"/>
</dbReference>
<dbReference type="Pfam" id="PF20684">
    <property type="entry name" value="Fung_rhodopsin"/>
    <property type="match status" value="1"/>
</dbReference>
<dbReference type="AlphaFoldDB" id="A0AAE0H768"/>
<keyword evidence="4 7" id="KW-0472">Membrane</keyword>
<reference evidence="9" key="2">
    <citation type="submission" date="2023-06" db="EMBL/GenBank/DDBJ databases">
        <authorList>
            <consortium name="Lawrence Berkeley National Laboratory"/>
            <person name="Haridas S."/>
            <person name="Hensen N."/>
            <person name="Bonometti L."/>
            <person name="Westerberg I."/>
            <person name="Brannstrom I.O."/>
            <person name="Guillou S."/>
            <person name="Cros-Aarteil S."/>
            <person name="Calhoun S."/>
            <person name="Kuo A."/>
            <person name="Mondo S."/>
            <person name="Pangilinan J."/>
            <person name="Riley R."/>
            <person name="Labutti K."/>
            <person name="Andreopoulos B."/>
            <person name="Lipzen A."/>
            <person name="Chen C."/>
            <person name="Yanf M."/>
            <person name="Daum C."/>
            <person name="Ng V."/>
            <person name="Clum A."/>
            <person name="Steindorff A."/>
            <person name="Ohm R."/>
            <person name="Martin F."/>
            <person name="Silar P."/>
            <person name="Natvig D."/>
            <person name="Lalanne C."/>
            <person name="Gautier V."/>
            <person name="Ament-Velasquez S.L."/>
            <person name="Kruys A."/>
            <person name="Hutchinson M.I."/>
            <person name="Powell A.J."/>
            <person name="Barry K."/>
            <person name="Miller A.N."/>
            <person name="Grigoriev I.V."/>
            <person name="Debuchy R."/>
            <person name="Gladieux P."/>
            <person name="Thoren M.H."/>
            <person name="Johannesson H."/>
        </authorList>
    </citation>
    <scope>NUCLEOTIDE SEQUENCE</scope>
    <source>
        <strain evidence="9">CBS 168.71</strain>
    </source>
</reference>
<evidence type="ECO:0000313" key="10">
    <source>
        <dbReference type="Proteomes" id="UP001278766"/>
    </source>
</evidence>
<gene>
    <name evidence="9" type="ORF">B0H64DRAFT_367803</name>
</gene>
<dbReference type="EMBL" id="JAUEPN010000011">
    <property type="protein sequence ID" value="KAK3290970.1"/>
    <property type="molecule type" value="Genomic_DNA"/>
</dbReference>
<feature type="compositionally biased region" description="Polar residues" evidence="6">
    <location>
        <begin position="320"/>
        <end position="335"/>
    </location>
</feature>
<comment type="caution">
    <text evidence="9">The sequence shown here is derived from an EMBL/GenBank/DDBJ whole genome shotgun (WGS) entry which is preliminary data.</text>
</comment>
<feature type="transmembrane region" description="Helical" evidence="7">
    <location>
        <begin position="53"/>
        <end position="73"/>
    </location>
</feature>
<keyword evidence="3 7" id="KW-1133">Transmembrane helix</keyword>
<keyword evidence="10" id="KW-1185">Reference proteome</keyword>
<feature type="transmembrane region" description="Helical" evidence="7">
    <location>
        <begin position="131"/>
        <end position="154"/>
    </location>
</feature>
<proteinExistence type="inferred from homology"/>
<comment type="subcellular location">
    <subcellularLocation>
        <location evidence="1">Membrane</location>
        <topology evidence="1">Multi-pass membrane protein</topology>
    </subcellularLocation>
</comment>
<name>A0AAE0H768_9PEZI</name>
<feature type="transmembrane region" description="Helical" evidence="7">
    <location>
        <begin position="189"/>
        <end position="211"/>
    </location>
</feature>
<dbReference type="InterPro" id="IPR052337">
    <property type="entry name" value="SAT4-like"/>
</dbReference>
<protein>
    <recommendedName>
        <fullName evidence="8">Rhodopsin domain-containing protein</fullName>
    </recommendedName>
</protein>
<feature type="transmembrane region" description="Helical" evidence="7">
    <location>
        <begin position="22"/>
        <end position="41"/>
    </location>
</feature>
<keyword evidence="2 7" id="KW-0812">Transmembrane</keyword>
<accession>A0AAE0H768</accession>
<dbReference type="GO" id="GO:0016020">
    <property type="term" value="C:membrane"/>
    <property type="evidence" value="ECO:0007669"/>
    <property type="project" value="UniProtKB-SubCell"/>
</dbReference>
<organism evidence="9 10">
    <name type="scientific">Chaetomium fimeti</name>
    <dbReference type="NCBI Taxonomy" id="1854472"/>
    <lineage>
        <taxon>Eukaryota</taxon>
        <taxon>Fungi</taxon>
        <taxon>Dikarya</taxon>
        <taxon>Ascomycota</taxon>
        <taxon>Pezizomycotina</taxon>
        <taxon>Sordariomycetes</taxon>
        <taxon>Sordariomycetidae</taxon>
        <taxon>Sordariales</taxon>
        <taxon>Chaetomiaceae</taxon>
        <taxon>Chaetomium</taxon>
    </lineage>
</organism>
<dbReference type="PANTHER" id="PTHR33048">
    <property type="entry name" value="PTH11-LIKE INTEGRAL MEMBRANE PROTEIN (AFU_ORTHOLOGUE AFUA_5G11245)"/>
    <property type="match status" value="1"/>
</dbReference>
<feature type="transmembrane region" description="Helical" evidence="7">
    <location>
        <begin position="93"/>
        <end position="119"/>
    </location>
</feature>
<dbReference type="InterPro" id="IPR049326">
    <property type="entry name" value="Rhodopsin_dom_fungi"/>
</dbReference>
<feature type="domain" description="Rhodopsin" evidence="8">
    <location>
        <begin position="37"/>
        <end position="283"/>
    </location>
</feature>
<dbReference type="RefSeq" id="XP_062654484.1">
    <property type="nucleotide sequence ID" value="XM_062801957.1"/>
</dbReference>
<evidence type="ECO:0000259" key="8">
    <source>
        <dbReference type="Pfam" id="PF20684"/>
    </source>
</evidence>
<evidence type="ECO:0000256" key="5">
    <source>
        <dbReference type="ARBA" id="ARBA00038359"/>
    </source>
</evidence>
<dbReference type="GeneID" id="87838905"/>
<feature type="transmembrane region" description="Helical" evidence="7">
    <location>
        <begin position="256"/>
        <end position="282"/>
    </location>
</feature>
<sequence>MDPKPVTPAIGPDTDRRVSFEAIVWALVGLSSAFMALRIWARTYSRILGTDDLYMAACWLTFVALGVVAALIGESGGTRHFAYLTLAEKEYQIKLQIVLQAIAIPCTAFGKIAVAFTILRIIKQSSVKWHVWSLWALIVLTAVTSALDVFLVLFHCGDPNNLWDLVGQASGSLSCLDKAAVYNYNTFTAAFQAFADFYLALLPVHIIWGLQMRLGRKLALMALLGLTTVTGVAASVKTWLASKSLGVAADVTWDMYVLAVLTSVEITLIVICGSVPALGPLWDRFVRRRKRHGHGYRSTASYTVSDYNYSSARPDFHPGSKQSSHIAVSTTTAEAGNSEDGDPRDVELASLTEMHARGAL</sequence>
<reference evidence="9" key="1">
    <citation type="journal article" date="2023" name="Mol. Phylogenet. Evol.">
        <title>Genome-scale phylogeny and comparative genomics of the fungal order Sordariales.</title>
        <authorList>
            <person name="Hensen N."/>
            <person name="Bonometti L."/>
            <person name="Westerberg I."/>
            <person name="Brannstrom I.O."/>
            <person name="Guillou S."/>
            <person name="Cros-Aarteil S."/>
            <person name="Calhoun S."/>
            <person name="Haridas S."/>
            <person name="Kuo A."/>
            <person name="Mondo S."/>
            <person name="Pangilinan J."/>
            <person name="Riley R."/>
            <person name="LaButti K."/>
            <person name="Andreopoulos B."/>
            <person name="Lipzen A."/>
            <person name="Chen C."/>
            <person name="Yan M."/>
            <person name="Daum C."/>
            <person name="Ng V."/>
            <person name="Clum A."/>
            <person name="Steindorff A."/>
            <person name="Ohm R.A."/>
            <person name="Martin F."/>
            <person name="Silar P."/>
            <person name="Natvig D.O."/>
            <person name="Lalanne C."/>
            <person name="Gautier V."/>
            <person name="Ament-Velasquez S.L."/>
            <person name="Kruys A."/>
            <person name="Hutchinson M.I."/>
            <person name="Powell A.J."/>
            <person name="Barry K."/>
            <person name="Miller A.N."/>
            <person name="Grigoriev I.V."/>
            <person name="Debuchy R."/>
            <person name="Gladieux P."/>
            <person name="Hiltunen Thoren M."/>
            <person name="Johannesson H."/>
        </authorList>
    </citation>
    <scope>NUCLEOTIDE SEQUENCE</scope>
    <source>
        <strain evidence="9">CBS 168.71</strain>
    </source>
</reference>
<comment type="similarity">
    <text evidence="5">Belongs to the SAT4 family.</text>
</comment>
<evidence type="ECO:0000256" key="1">
    <source>
        <dbReference type="ARBA" id="ARBA00004141"/>
    </source>
</evidence>
<evidence type="ECO:0000256" key="7">
    <source>
        <dbReference type="SAM" id="Phobius"/>
    </source>
</evidence>
<evidence type="ECO:0000256" key="4">
    <source>
        <dbReference type="ARBA" id="ARBA00023136"/>
    </source>
</evidence>
<feature type="region of interest" description="Disordered" evidence="6">
    <location>
        <begin position="317"/>
        <end position="343"/>
    </location>
</feature>